<protein>
    <submittedName>
        <fullName evidence="2">Putative signaling protein</fullName>
    </submittedName>
</protein>
<gene>
    <name evidence="2" type="ORF">SDC9_193287</name>
</gene>
<feature type="domain" description="EAL" evidence="1">
    <location>
        <begin position="1"/>
        <end position="137"/>
    </location>
</feature>
<name>A0A645I331_9ZZZZ</name>
<proteinExistence type="predicted"/>
<dbReference type="InterPro" id="IPR050706">
    <property type="entry name" value="Cyclic-di-GMP_PDE-like"/>
</dbReference>
<dbReference type="Gene3D" id="3.20.20.450">
    <property type="entry name" value="EAL domain"/>
    <property type="match status" value="1"/>
</dbReference>
<dbReference type="PROSITE" id="PS50883">
    <property type="entry name" value="EAL"/>
    <property type="match status" value="1"/>
</dbReference>
<dbReference type="Pfam" id="PF00563">
    <property type="entry name" value="EAL"/>
    <property type="match status" value="1"/>
</dbReference>
<dbReference type="SMART" id="SM00052">
    <property type="entry name" value="EAL"/>
    <property type="match status" value="1"/>
</dbReference>
<dbReference type="PANTHER" id="PTHR33121">
    <property type="entry name" value="CYCLIC DI-GMP PHOSPHODIESTERASE PDEF"/>
    <property type="match status" value="1"/>
</dbReference>
<dbReference type="PANTHER" id="PTHR33121:SF79">
    <property type="entry name" value="CYCLIC DI-GMP PHOSPHODIESTERASE PDED-RELATED"/>
    <property type="match status" value="1"/>
</dbReference>
<evidence type="ECO:0000259" key="1">
    <source>
        <dbReference type="PROSITE" id="PS50883"/>
    </source>
</evidence>
<comment type="caution">
    <text evidence="2">The sequence shown here is derived from an EMBL/GenBank/DDBJ whole genome shotgun (WGS) entry which is preliminary data.</text>
</comment>
<accession>A0A645I331</accession>
<dbReference type="InterPro" id="IPR035919">
    <property type="entry name" value="EAL_sf"/>
</dbReference>
<organism evidence="2">
    <name type="scientific">bioreactor metagenome</name>
    <dbReference type="NCBI Taxonomy" id="1076179"/>
    <lineage>
        <taxon>unclassified sequences</taxon>
        <taxon>metagenomes</taxon>
        <taxon>ecological metagenomes</taxon>
    </lineage>
</organism>
<evidence type="ECO:0000313" key="2">
    <source>
        <dbReference type="EMBL" id="MPN45717.1"/>
    </source>
</evidence>
<dbReference type="AlphaFoldDB" id="A0A645I331"/>
<dbReference type="GO" id="GO:0071111">
    <property type="term" value="F:cyclic-guanylate-specific phosphodiesterase activity"/>
    <property type="evidence" value="ECO:0007669"/>
    <property type="project" value="InterPro"/>
</dbReference>
<sequence length="150" mass="16829">MNPGLIKLELTESLLLDKVEDVVAKMQALRRMGVRFSLDDFGTGYASLSYLKRFPFEQLKVDRSFISDIMRNSDDAGIVRAILAMGNTLRLNVVAEGVEDSDQHTYLVAHGCAFFQGYLFGRPMSVAEFRQTLGGYRGTLSDASFDDWMI</sequence>
<reference evidence="2" key="1">
    <citation type="submission" date="2019-08" db="EMBL/GenBank/DDBJ databases">
        <authorList>
            <person name="Kucharzyk K."/>
            <person name="Murdoch R.W."/>
            <person name="Higgins S."/>
            <person name="Loffler F."/>
        </authorList>
    </citation>
    <scope>NUCLEOTIDE SEQUENCE</scope>
</reference>
<dbReference type="InterPro" id="IPR001633">
    <property type="entry name" value="EAL_dom"/>
</dbReference>
<dbReference type="SUPFAM" id="SSF141868">
    <property type="entry name" value="EAL domain-like"/>
    <property type="match status" value="1"/>
</dbReference>
<dbReference type="CDD" id="cd01948">
    <property type="entry name" value="EAL"/>
    <property type="match status" value="1"/>
</dbReference>
<dbReference type="EMBL" id="VSSQ01105816">
    <property type="protein sequence ID" value="MPN45717.1"/>
    <property type="molecule type" value="Genomic_DNA"/>
</dbReference>